<gene>
    <name evidence="1" type="ORF">B0I36DRAFT_317881</name>
</gene>
<protein>
    <submittedName>
        <fullName evidence="1">Uncharacterized protein</fullName>
    </submittedName>
</protein>
<dbReference type="AlphaFoldDB" id="A0A9P8YE01"/>
<proteinExistence type="predicted"/>
<sequence length="177" mass="19778">MRANGRCSRQRQTKVLLCSKVLEVQGVVTNIPNDRSSAKKKAGAHYRQRQGRNAIGSQQGLQSFASKTSCSRAVLTYIDSRHFQMAWWCWLVGTTTRQAGQPTHHGLQEITCISMGEQRETIISTAEPKEPGGRARRSLTHPGGSLRLRAVPVYRLVFMVNDVRKLGRCCCTRFCAS</sequence>
<keyword evidence="2" id="KW-1185">Reference proteome</keyword>
<accession>A0A9P8YE01</accession>
<name>A0A9P8YE01_9PEZI</name>
<dbReference type="EMBL" id="JAGTJQ010000003">
    <property type="protein sequence ID" value="KAH7035216.1"/>
    <property type="molecule type" value="Genomic_DNA"/>
</dbReference>
<organism evidence="1 2">
    <name type="scientific">Microdochium trichocladiopsis</name>
    <dbReference type="NCBI Taxonomy" id="1682393"/>
    <lineage>
        <taxon>Eukaryota</taxon>
        <taxon>Fungi</taxon>
        <taxon>Dikarya</taxon>
        <taxon>Ascomycota</taxon>
        <taxon>Pezizomycotina</taxon>
        <taxon>Sordariomycetes</taxon>
        <taxon>Xylariomycetidae</taxon>
        <taxon>Xylariales</taxon>
        <taxon>Microdochiaceae</taxon>
        <taxon>Microdochium</taxon>
    </lineage>
</organism>
<dbReference type="GeneID" id="70182757"/>
<evidence type="ECO:0000313" key="1">
    <source>
        <dbReference type="EMBL" id="KAH7035216.1"/>
    </source>
</evidence>
<comment type="caution">
    <text evidence="1">The sequence shown here is derived from an EMBL/GenBank/DDBJ whole genome shotgun (WGS) entry which is preliminary data.</text>
</comment>
<reference evidence="1" key="1">
    <citation type="journal article" date="2021" name="Nat. Commun.">
        <title>Genetic determinants of endophytism in the Arabidopsis root mycobiome.</title>
        <authorList>
            <person name="Mesny F."/>
            <person name="Miyauchi S."/>
            <person name="Thiergart T."/>
            <person name="Pickel B."/>
            <person name="Atanasova L."/>
            <person name="Karlsson M."/>
            <person name="Huettel B."/>
            <person name="Barry K.W."/>
            <person name="Haridas S."/>
            <person name="Chen C."/>
            <person name="Bauer D."/>
            <person name="Andreopoulos W."/>
            <person name="Pangilinan J."/>
            <person name="LaButti K."/>
            <person name="Riley R."/>
            <person name="Lipzen A."/>
            <person name="Clum A."/>
            <person name="Drula E."/>
            <person name="Henrissat B."/>
            <person name="Kohler A."/>
            <person name="Grigoriev I.V."/>
            <person name="Martin F.M."/>
            <person name="Hacquard S."/>
        </authorList>
    </citation>
    <scope>NUCLEOTIDE SEQUENCE</scope>
    <source>
        <strain evidence="1">MPI-CAGE-CH-0230</strain>
    </source>
</reference>
<dbReference type="RefSeq" id="XP_046015309.1">
    <property type="nucleotide sequence ID" value="XM_046153211.1"/>
</dbReference>
<dbReference type="Proteomes" id="UP000756346">
    <property type="component" value="Unassembled WGS sequence"/>
</dbReference>
<evidence type="ECO:0000313" key="2">
    <source>
        <dbReference type="Proteomes" id="UP000756346"/>
    </source>
</evidence>